<dbReference type="GO" id="GO:0016020">
    <property type="term" value="C:membrane"/>
    <property type="evidence" value="ECO:0007669"/>
    <property type="project" value="UniProtKB-SubCell"/>
</dbReference>
<evidence type="ECO:0000256" key="1">
    <source>
        <dbReference type="ARBA" id="ARBA00004370"/>
    </source>
</evidence>
<feature type="domain" description="TMEM205-like" evidence="6">
    <location>
        <begin position="25"/>
        <end position="125"/>
    </location>
</feature>
<accession>A0A444U8F1</accession>
<evidence type="ECO:0000313" key="7">
    <source>
        <dbReference type="EMBL" id="RXM31428.1"/>
    </source>
</evidence>
<comment type="subcellular location">
    <subcellularLocation>
        <location evidence="1">Membrane</location>
    </subcellularLocation>
</comment>
<dbReference type="OrthoDB" id="1641132at2759"/>
<sequence>MSAPNITMPVDRDPSDMAKLLHLIFLSTFWGMQIWVTFIAGFVMDNNLSRHTFGFIQSRLFPFYFHIGSACAFFNLTIFAMHHPSDLLSEEETFQIFIFFVCVTVAAVNAQWFGQMTSEIMADMHLIEQGCGLGHDIGLSSNQEAYAKLSETDPKYKKLASKLTLYHSLSSLCNLCCILCNGTSLYYLAANMSTL</sequence>
<organism evidence="7 8">
    <name type="scientific">Acipenser ruthenus</name>
    <name type="common">Sterlet sturgeon</name>
    <dbReference type="NCBI Taxonomy" id="7906"/>
    <lineage>
        <taxon>Eukaryota</taxon>
        <taxon>Metazoa</taxon>
        <taxon>Chordata</taxon>
        <taxon>Craniata</taxon>
        <taxon>Vertebrata</taxon>
        <taxon>Euteleostomi</taxon>
        <taxon>Actinopterygii</taxon>
        <taxon>Chondrostei</taxon>
        <taxon>Acipenseriformes</taxon>
        <taxon>Acipenseridae</taxon>
        <taxon>Acipenser</taxon>
    </lineage>
</organism>
<reference evidence="7 8" key="1">
    <citation type="submission" date="2019-01" db="EMBL/GenBank/DDBJ databases">
        <title>Draft Genome and Complete Hox-Cluster Characterization of the Sterlet Sturgeon (Acipenser ruthenus).</title>
        <authorList>
            <person name="Wei Q."/>
        </authorList>
    </citation>
    <scope>NUCLEOTIDE SEQUENCE [LARGE SCALE GENOMIC DNA]</scope>
    <source>
        <strain evidence="7">WHYD16114868_AA</strain>
        <tissue evidence="7">Blood</tissue>
    </source>
</reference>
<keyword evidence="3 5" id="KW-1133">Transmembrane helix</keyword>
<feature type="transmembrane region" description="Helical" evidence="5">
    <location>
        <begin position="20"/>
        <end position="43"/>
    </location>
</feature>
<feature type="transmembrane region" description="Helical" evidence="5">
    <location>
        <begin position="63"/>
        <end position="82"/>
    </location>
</feature>
<keyword evidence="8" id="KW-1185">Reference proteome</keyword>
<dbReference type="PANTHER" id="PTHR46916:SF1">
    <property type="entry name" value="TRANSMEMBRANE PROTEIN 205"/>
    <property type="match status" value="1"/>
</dbReference>
<dbReference type="AlphaFoldDB" id="A0A444U8F1"/>
<evidence type="ECO:0000256" key="3">
    <source>
        <dbReference type="ARBA" id="ARBA00022989"/>
    </source>
</evidence>
<protein>
    <recommendedName>
        <fullName evidence="6">TMEM205-like domain-containing protein</fullName>
    </recommendedName>
</protein>
<evidence type="ECO:0000259" key="6">
    <source>
        <dbReference type="Pfam" id="PF13664"/>
    </source>
</evidence>
<dbReference type="Pfam" id="PF13664">
    <property type="entry name" value="DUF4149"/>
    <property type="match status" value="1"/>
</dbReference>
<name>A0A444U8F1_ACIRT</name>
<feature type="transmembrane region" description="Helical" evidence="5">
    <location>
        <begin position="94"/>
        <end position="114"/>
    </location>
</feature>
<dbReference type="InterPro" id="IPR042623">
    <property type="entry name" value="TMEM205"/>
</dbReference>
<keyword evidence="4 5" id="KW-0472">Membrane</keyword>
<evidence type="ECO:0000256" key="5">
    <source>
        <dbReference type="SAM" id="Phobius"/>
    </source>
</evidence>
<comment type="caution">
    <text evidence="7">The sequence shown here is derived from an EMBL/GenBank/DDBJ whole genome shotgun (WGS) entry which is preliminary data.</text>
</comment>
<evidence type="ECO:0000256" key="2">
    <source>
        <dbReference type="ARBA" id="ARBA00022692"/>
    </source>
</evidence>
<dbReference type="EMBL" id="SCEB01215083">
    <property type="protein sequence ID" value="RXM31428.1"/>
    <property type="molecule type" value="Genomic_DNA"/>
</dbReference>
<dbReference type="PANTHER" id="PTHR46916">
    <property type="entry name" value="TRANSMEMBRANE PROTEIN 205"/>
    <property type="match status" value="1"/>
</dbReference>
<gene>
    <name evidence="7" type="ORF">EOD39_7005</name>
</gene>
<dbReference type="InterPro" id="IPR025423">
    <property type="entry name" value="TMEM205-like"/>
</dbReference>
<keyword evidence="2 5" id="KW-0812">Transmembrane</keyword>
<evidence type="ECO:0000256" key="4">
    <source>
        <dbReference type="ARBA" id="ARBA00023136"/>
    </source>
</evidence>
<evidence type="ECO:0000313" key="8">
    <source>
        <dbReference type="Proteomes" id="UP000289886"/>
    </source>
</evidence>
<feature type="transmembrane region" description="Helical" evidence="5">
    <location>
        <begin position="165"/>
        <end position="189"/>
    </location>
</feature>
<proteinExistence type="predicted"/>
<dbReference type="Proteomes" id="UP000289886">
    <property type="component" value="Unassembled WGS sequence"/>
</dbReference>